<evidence type="ECO:0000256" key="2">
    <source>
        <dbReference type="ARBA" id="ARBA00023125"/>
    </source>
</evidence>
<dbReference type="CDD" id="cd01104">
    <property type="entry name" value="HTH_MlrA-CarA"/>
    <property type="match status" value="1"/>
</dbReference>
<evidence type="ECO:0000313" key="7">
    <source>
        <dbReference type="Proteomes" id="UP000228921"/>
    </source>
</evidence>
<evidence type="ECO:0000259" key="5">
    <source>
        <dbReference type="PROSITE" id="PS51332"/>
    </source>
</evidence>
<dbReference type="SUPFAM" id="SSF46955">
    <property type="entry name" value="Putative DNA-binding domain"/>
    <property type="match status" value="1"/>
</dbReference>
<keyword evidence="3" id="KW-0804">Transcription</keyword>
<dbReference type="PANTHER" id="PTHR30204:SF67">
    <property type="entry name" value="HTH-TYPE TRANSCRIPTIONAL REGULATOR MLRA-RELATED"/>
    <property type="match status" value="1"/>
</dbReference>
<dbReference type="Gene3D" id="1.10.1660.10">
    <property type="match status" value="1"/>
</dbReference>
<accession>A0A2M8NZT4</accession>
<sequence length="356" mass="40135">MHIGLVSWLDNKACPIYNSASIRQKVDKRSSEMRRQLEDYSDEPIYNMKAVEQQTGISAATLRAWERRYLLIEPKRTPSGYRLYSDRDIALLRWVRQQMNDGLTISRVVAMLEAARQNGEPIYIEPHEAIAPTLRQTPQPPSDFVAPLVQALISLDTERADEVIEQAFVLYTMPTVYVEVITPALIEIGELWHRGEISISIEHFATTYLRGRLLGLLQAYPHRSDMPMIIIGCAPGERHEIGALIFAVMLRQQGFNAVYLGQDVPVDDVVHTALQERAAMICMSANNPASALALREVQPLLERSNANNLPLFGYGGRAFDSDANLRQQVKGYYLGSDPRDAINLIHNLLRIQRNGA</sequence>
<comment type="caution">
    <text evidence="6">The sequence shown here is derived from an EMBL/GenBank/DDBJ whole genome shotgun (WGS) entry which is preliminary data.</text>
</comment>
<dbReference type="EMBL" id="PGTK01000006">
    <property type="protein sequence ID" value="PJF30815.1"/>
    <property type="molecule type" value="Genomic_DNA"/>
</dbReference>
<dbReference type="Pfam" id="PF02310">
    <property type="entry name" value="B12-binding"/>
    <property type="match status" value="1"/>
</dbReference>
<evidence type="ECO:0000259" key="4">
    <source>
        <dbReference type="PROSITE" id="PS50937"/>
    </source>
</evidence>
<keyword evidence="2" id="KW-0238">DNA-binding</keyword>
<gene>
    <name evidence="6" type="ORF">CUN51_06420</name>
</gene>
<dbReference type="PANTHER" id="PTHR30204">
    <property type="entry name" value="REDOX-CYCLING DRUG-SENSING TRANSCRIPTIONAL ACTIVATOR SOXR"/>
    <property type="match status" value="1"/>
</dbReference>
<evidence type="ECO:0000256" key="1">
    <source>
        <dbReference type="ARBA" id="ARBA00023015"/>
    </source>
</evidence>
<feature type="domain" description="HTH merR-type" evidence="4">
    <location>
        <begin position="55"/>
        <end position="114"/>
    </location>
</feature>
<keyword evidence="1" id="KW-0805">Transcription regulation</keyword>
<dbReference type="AlphaFoldDB" id="A0A2M8NZT4"/>
<evidence type="ECO:0008006" key="8">
    <source>
        <dbReference type="Google" id="ProtNLM"/>
    </source>
</evidence>
<dbReference type="PROSITE" id="PS50937">
    <property type="entry name" value="HTH_MERR_2"/>
    <property type="match status" value="1"/>
</dbReference>
<dbReference type="GO" id="GO:0046872">
    <property type="term" value="F:metal ion binding"/>
    <property type="evidence" value="ECO:0007669"/>
    <property type="project" value="InterPro"/>
</dbReference>
<evidence type="ECO:0000313" key="6">
    <source>
        <dbReference type="EMBL" id="PJF30815.1"/>
    </source>
</evidence>
<dbReference type="InterPro" id="IPR047057">
    <property type="entry name" value="MerR_fam"/>
</dbReference>
<dbReference type="InterPro" id="IPR000551">
    <property type="entry name" value="MerR-type_HTH_dom"/>
</dbReference>
<evidence type="ECO:0000256" key="3">
    <source>
        <dbReference type="ARBA" id="ARBA00023163"/>
    </source>
</evidence>
<dbReference type="GO" id="GO:0031419">
    <property type="term" value="F:cobalamin binding"/>
    <property type="evidence" value="ECO:0007669"/>
    <property type="project" value="InterPro"/>
</dbReference>
<reference evidence="6 7" key="1">
    <citation type="submission" date="2017-11" db="EMBL/GenBank/DDBJ databases">
        <title>Evolution of Phototrophy in the Chloroflexi Phylum Driven by Horizontal Gene Transfer.</title>
        <authorList>
            <person name="Ward L.M."/>
            <person name="Hemp J."/>
            <person name="Shih P.M."/>
            <person name="Mcglynn S.E."/>
            <person name="Fischer W."/>
        </authorList>
    </citation>
    <scope>NUCLEOTIDE SEQUENCE [LARGE SCALE GENOMIC DNA]</scope>
    <source>
        <strain evidence="6">CP2_2F</strain>
    </source>
</reference>
<dbReference type="InterPro" id="IPR036724">
    <property type="entry name" value="Cobalamin-bd_sf"/>
</dbReference>
<dbReference type="InterPro" id="IPR009061">
    <property type="entry name" value="DNA-bd_dom_put_sf"/>
</dbReference>
<dbReference type="InterPro" id="IPR036594">
    <property type="entry name" value="Meth_synthase_dom"/>
</dbReference>
<dbReference type="Pfam" id="PF02607">
    <property type="entry name" value="B12-binding_2"/>
    <property type="match status" value="1"/>
</dbReference>
<dbReference type="SMART" id="SM00422">
    <property type="entry name" value="HTH_MERR"/>
    <property type="match status" value="1"/>
</dbReference>
<name>A0A2M8NZT4_9CHLR</name>
<dbReference type="InterPro" id="IPR006158">
    <property type="entry name" value="Cobalamin-bd"/>
</dbReference>
<dbReference type="SUPFAM" id="SSF52242">
    <property type="entry name" value="Cobalamin (vitamin B12)-binding domain"/>
    <property type="match status" value="1"/>
</dbReference>
<dbReference type="Gene3D" id="3.40.50.280">
    <property type="entry name" value="Cobalamin-binding domain"/>
    <property type="match status" value="1"/>
</dbReference>
<dbReference type="InterPro" id="IPR003759">
    <property type="entry name" value="Cbl-bd_cap"/>
</dbReference>
<dbReference type="PROSITE" id="PS51332">
    <property type="entry name" value="B12_BINDING"/>
    <property type="match status" value="1"/>
</dbReference>
<proteinExistence type="predicted"/>
<dbReference type="GO" id="GO:0003700">
    <property type="term" value="F:DNA-binding transcription factor activity"/>
    <property type="evidence" value="ECO:0007669"/>
    <property type="project" value="InterPro"/>
</dbReference>
<dbReference type="GO" id="GO:0003677">
    <property type="term" value="F:DNA binding"/>
    <property type="evidence" value="ECO:0007669"/>
    <property type="project" value="UniProtKB-KW"/>
</dbReference>
<feature type="domain" description="B12-binding" evidence="5">
    <location>
        <begin position="226"/>
        <end position="356"/>
    </location>
</feature>
<dbReference type="Proteomes" id="UP000228921">
    <property type="component" value="Unassembled WGS sequence"/>
</dbReference>
<dbReference type="Pfam" id="PF13411">
    <property type="entry name" value="MerR_1"/>
    <property type="match status" value="1"/>
</dbReference>
<protein>
    <recommendedName>
        <fullName evidence="8">MerR family transcriptional regulator</fullName>
    </recommendedName>
</protein>
<dbReference type="Gene3D" id="1.10.1240.10">
    <property type="entry name" value="Methionine synthase domain"/>
    <property type="match status" value="1"/>
</dbReference>
<organism evidence="6 7">
    <name type="scientific">Candidatus Thermofonsia Clade 1 bacterium</name>
    <dbReference type="NCBI Taxonomy" id="2364210"/>
    <lineage>
        <taxon>Bacteria</taxon>
        <taxon>Bacillati</taxon>
        <taxon>Chloroflexota</taxon>
        <taxon>Candidatus Thermofontia</taxon>
        <taxon>Candidatus Thermofonsia Clade 1</taxon>
    </lineage>
</organism>